<dbReference type="OrthoDB" id="8119704at2759"/>
<keyword evidence="2" id="KW-0378">Hydrolase</keyword>
<proteinExistence type="inferred from homology"/>
<dbReference type="GO" id="GO:0052689">
    <property type="term" value="F:carboxylic ester hydrolase activity"/>
    <property type="evidence" value="ECO:0007669"/>
    <property type="project" value="TreeGrafter"/>
</dbReference>
<dbReference type="GO" id="GO:0005739">
    <property type="term" value="C:mitochondrion"/>
    <property type="evidence" value="ECO:0007669"/>
    <property type="project" value="TreeGrafter"/>
</dbReference>
<comment type="similarity">
    <text evidence="1">Belongs to the AB hydrolase superfamily.</text>
</comment>
<evidence type="ECO:0000259" key="3">
    <source>
        <dbReference type="Pfam" id="PF00561"/>
    </source>
</evidence>
<keyword evidence="5" id="KW-1185">Reference proteome</keyword>
<dbReference type="Proteomes" id="UP000518752">
    <property type="component" value="Unassembled WGS sequence"/>
</dbReference>
<accession>A0A8H5HZ92</accession>
<dbReference type="Pfam" id="PF00561">
    <property type="entry name" value="Abhydrolase_1"/>
    <property type="match status" value="1"/>
</dbReference>
<feature type="domain" description="AB hydrolase-1" evidence="3">
    <location>
        <begin position="85"/>
        <end position="327"/>
    </location>
</feature>
<organism evidence="4 5">
    <name type="scientific">Collybiopsis confluens</name>
    <dbReference type="NCBI Taxonomy" id="2823264"/>
    <lineage>
        <taxon>Eukaryota</taxon>
        <taxon>Fungi</taxon>
        <taxon>Dikarya</taxon>
        <taxon>Basidiomycota</taxon>
        <taxon>Agaricomycotina</taxon>
        <taxon>Agaricomycetes</taxon>
        <taxon>Agaricomycetidae</taxon>
        <taxon>Agaricales</taxon>
        <taxon>Marasmiineae</taxon>
        <taxon>Omphalotaceae</taxon>
        <taxon>Collybiopsis</taxon>
    </lineage>
</organism>
<name>A0A8H5HZ92_9AGAR</name>
<sequence length="341" mass="37804">MIFAFSIWRSGGRSGTEVSRASSATSGTLTTRMTATLTSRLSQSRSFFLSCSRRSYVSISHPSIKPVELDYTESIPQDGNRTQGALVLVHGMLGFKRNWHSLSKSFSRDLNRPVYAVDMRNHGTSPHAKPMDYSHMAADILHFVQKLGLSEISLLGHSMGGKAVMTLALDNQIPSDLLKNLIVVDISPIKGHVSTTTHLYLEAMRRIEEFKLAGPNVRKEADKILVDVEKDPATRAFLLSTLITPPPDSNDFARFRVPLDILTNAIPDIGTFPHDPGEATYDGRTLLVKGGKGKFVNDRTVPIFKGFFPNSRIEVLDTGHWVHAEKPNEFKNLVVDFVRSS</sequence>
<dbReference type="Gene3D" id="3.40.50.1820">
    <property type="entry name" value="alpha/beta hydrolase"/>
    <property type="match status" value="1"/>
</dbReference>
<gene>
    <name evidence="4" type="ORF">D9757_001592</name>
</gene>
<reference evidence="4 5" key="1">
    <citation type="journal article" date="2020" name="ISME J.">
        <title>Uncovering the hidden diversity of litter-decomposition mechanisms in mushroom-forming fungi.</title>
        <authorList>
            <person name="Floudas D."/>
            <person name="Bentzer J."/>
            <person name="Ahren D."/>
            <person name="Johansson T."/>
            <person name="Persson P."/>
            <person name="Tunlid A."/>
        </authorList>
    </citation>
    <scope>NUCLEOTIDE SEQUENCE [LARGE SCALE GENOMIC DNA]</scope>
    <source>
        <strain evidence="4 5">CBS 406.79</strain>
    </source>
</reference>
<dbReference type="InterPro" id="IPR029058">
    <property type="entry name" value="AB_hydrolase_fold"/>
</dbReference>
<dbReference type="PANTHER" id="PTHR46118">
    <property type="entry name" value="PROTEIN ABHD11"/>
    <property type="match status" value="1"/>
</dbReference>
<evidence type="ECO:0000256" key="2">
    <source>
        <dbReference type="ARBA" id="ARBA00022801"/>
    </source>
</evidence>
<dbReference type="AlphaFoldDB" id="A0A8H5HZ92"/>
<dbReference type="EMBL" id="JAACJN010000006">
    <property type="protein sequence ID" value="KAF5392223.1"/>
    <property type="molecule type" value="Genomic_DNA"/>
</dbReference>
<protein>
    <recommendedName>
        <fullName evidence="3">AB hydrolase-1 domain-containing protein</fullName>
    </recommendedName>
</protein>
<dbReference type="InterPro" id="IPR000073">
    <property type="entry name" value="AB_hydrolase_1"/>
</dbReference>
<dbReference type="SUPFAM" id="SSF53474">
    <property type="entry name" value="alpha/beta-Hydrolases"/>
    <property type="match status" value="1"/>
</dbReference>
<dbReference type="PANTHER" id="PTHR46118:SF4">
    <property type="entry name" value="PROTEIN ABHD11"/>
    <property type="match status" value="1"/>
</dbReference>
<comment type="caution">
    <text evidence="4">The sequence shown here is derived from an EMBL/GenBank/DDBJ whole genome shotgun (WGS) entry which is preliminary data.</text>
</comment>
<evidence type="ECO:0000313" key="4">
    <source>
        <dbReference type="EMBL" id="KAF5392223.1"/>
    </source>
</evidence>
<evidence type="ECO:0000256" key="1">
    <source>
        <dbReference type="ARBA" id="ARBA00008645"/>
    </source>
</evidence>
<evidence type="ECO:0000313" key="5">
    <source>
        <dbReference type="Proteomes" id="UP000518752"/>
    </source>
</evidence>